<dbReference type="HOGENOM" id="CLU_2905240_0_0_1"/>
<protein>
    <submittedName>
        <fullName evidence="1">Uncharacterized protein</fullName>
    </submittedName>
</protein>
<accession>U9UNU4</accession>
<sequence>MAELTVQDAHLETLTLTSALNSDSEFGFRIFSCGFISTAALDSNFLFMGCFDSTVDLFFTWT</sequence>
<proteinExistence type="predicted"/>
<name>U9UNU4_RHIID</name>
<evidence type="ECO:0000313" key="1">
    <source>
        <dbReference type="EMBL" id="ESA22074.1"/>
    </source>
</evidence>
<organism evidence="1">
    <name type="scientific">Rhizophagus irregularis (strain DAOM 181602 / DAOM 197198 / MUCL 43194)</name>
    <name type="common">Arbuscular mycorrhizal fungus</name>
    <name type="synonym">Glomus intraradices</name>
    <dbReference type="NCBI Taxonomy" id="747089"/>
    <lineage>
        <taxon>Eukaryota</taxon>
        <taxon>Fungi</taxon>
        <taxon>Fungi incertae sedis</taxon>
        <taxon>Mucoromycota</taxon>
        <taxon>Glomeromycotina</taxon>
        <taxon>Glomeromycetes</taxon>
        <taxon>Glomerales</taxon>
        <taxon>Glomeraceae</taxon>
        <taxon>Rhizophagus</taxon>
    </lineage>
</organism>
<gene>
    <name evidence="1" type="ORF">GLOINDRAFT_16816</name>
</gene>
<reference evidence="1" key="1">
    <citation type="submission" date="2013-07" db="EMBL/GenBank/DDBJ databases">
        <title>The genome of an arbuscular mycorrhizal fungus provides insights into the evolution of the oldest plant symbiosis.</title>
        <authorList>
            <consortium name="DOE Joint Genome Institute"/>
            <person name="Tisserant E."/>
            <person name="Malbreil M."/>
            <person name="Kuo A."/>
            <person name="Kohler A."/>
            <person name="Symeonidi A."/>
            <person name="Balestrini R."/>
            <person name="Charron P."/>
            <person name="Duensing N."/>
            <person name="Frei-dit-Frey N."/>
            <person name="Gianinazzi-Pearson V."/>
            <person name="Gilbert B."/>
            <person name="Handa Y."/>
            <person name="Hijri M."/>
            <person name="Kaul R."/>
            <person name="Kawaguchi M."/>
            <person name="Krajinski F."/>
            <person name="Lammers P."/>
            <person name="Lapierre D."/>
            <person name="Masclaux F.G."/>
            <person name="Murat C."/>
            <person name="Morin E."/>
            <person name="Ndikumana S."/>
            <person name="Pagni M."/>
            <person name="Petitpierre D."/>
            <person name="Requena N."/>
            <person name="Rosikiewicz P."/>
            <person name="Riley R."/>
            <person name="Saito K."/>
            <person name="San Clemente H."/>
            <person name="Shapiro H."/>
            <person name="van Tuinen D."/>
            <person name="Becard G."/>
            <person name="Bonfante P."/>
            <person name="Paszkowski U."/>
            <person name="Shachar-Hill Y."/>
            <person name="Young J.P."/>
            <person name="Sanders I.R."/>
            <person name="Henrissat B."/>
            <person name="Rensing S.A."/>
            <person name="Grigoriev I.V."/>
            <person name="Corradi N."/>
            <person name="Roux C."/>
            <person name="Martin F."/>
        </authorList>
    </citation>
    <scope>NUCLEOTIDE SEQUENCE</scope>
    <source>
        <strain evidence="1">DAOM 197198</strain>
    </source>
</reference>
<dbReference type="EMBL" id="KI275903">
    <property type="protein sequence ID" value="ESA22074.1"/>
    <property type="molecule type" value="Genomic_DNA"/>
</dbReference>
<dbReference type="AlphaFoldDB" id="U9UNU4"/>